<feature type="transmembrane region" description="Helical" evidence="1">
    <location>
        <begin position="6"/>
        <end position="32"/>
    </location>
</feature>
<name>A0ABY8Q4K6_9RHOB</name>
<reference evidence="2 3" key="1">
    <citation type="submission" date="2023-04" db="EMBL/GenBank/DDBJ databases">
        <title>YMD61, complete Genome.</title>
        <authorList>
            <person name="Zhang J."/>
        </authorList>
    </citation>
    <scope>NUCLEOTIDE SEQUENCE [LARGE SCALE GENOMIC DNA]</scope>
    <source>
        <strain evidence="2 3">YMD61</strain>
    </source>
</reference>
<protein>
    <submittedName>
        <fullName evidence="2">DUF2306 domain-containing protein</fullName>
    </submittedName>
</protein>
<dbReference type="Proteomes" id="UP001230978">
    <property type="component" value="Chromosome"/>
</dbReference>
<dbReference type="InterPro" id="IPR018750">
    <property type="entry name" value="DUF2306_membrane"/>
</dbReference>
<gene>
    <name evidence="2" type="ORF">QF092_16065</name>
</gene>
<sequence length="142" mass="15229">MNLAPFLAAPFTVQVHALAALAALLLGALQLLAPKGRLPHRFMGWLWVALMAVTALSSFIFVWGPGFDGLGPIHLLSFVTLVSLLGLVRAARSHQIARHRSMALWLFCAALVITGGFTLLPGRLMHCVAFTMPGAECRFGAP</sequence>
<feature type="transmembrane region" description="Helical" evidence="1">
    <location>
        <begin position="70"/>
        <end position="91"/>
    </location>
</feature>
<feature type="transmembrane region" description="Helical" evidence="1">
    <location>
        <begin position="103"/>
        <end position="122"/>
    </location>
</feature>
<keyword evidence="1" id="KW-0812">Transmembrane</keyword>
<evidence type="ECO:0000313" key="3">
    <source>
        <dbReference type="Proteomes" id="UP001230978"/>
    </source>
</evidence>
<dbReference type="EMBL" id="CP124535">
    <property type="protein sequence ID" value="WGV15751.1"/>
    <property type="molecule type" value="Genomic_DNA"/>
</dbReference>
<accession>A0ABY8Q4K6</accession>
<dbReference type="Pfam" id="PF10067">
    <property type="entry name" value="DUF2306"/>
    <property type="match status" value="1"/>
</dbReference>
<evidence type="ECO:0000256" key="1">
    <source>
        <dbReference type="SAM" id="Phobius"/>
    </source>
</evidence>
<organism evidence="2 3">
    <name type="scientific">Fuscovulum ytuae</name>
    <dbReference type="NCBI Taxonomy" id="3042299"/>
    <lineage>
        <taxon>Bacteria</taxon>
        <taxon>Pseudomonadati</taxon>
        <taxon>Pseudomonadota</taxon>
        <taxon>Alphaproteobacteria</taxon>
        <taxon>Rhodobacterales</taxon>
        <taxon>Paracoccaceae</taxon>
        <taxon>Fuscovulum</taxon>
    </lineage>
</organism>
<dbReference type="RefSeq" id="WP_281465421.1">
    <property type="nucleotide sequence ID" value="NZ_CP124535.1"/>
</dbReference>
<keyword evidence="1" id="KW-0472">Membrane</keyword>
<proteinExistence type="predicted"/>
<feature type="transmembrane region" description="Helical" evidence="1">
    <location>
        <begin position="44"/>
        <end position="64"/>
    </location>
</feature>
<keyword evidence="1" id="KW-1133">Transmembrane helix</keyword>
<evidence type="ECO:0000313" key="2">
    <source>
        <dbReference type="EMBL" id="WGV15751.1"/>
    </source>
</evidence>
<keyword evidence="3" id="KW-1185">Reference proteome</keyword>